<dbReference type="InterPro" id="IPR015422">
    <property type="entry name" value="PyrdxlP-dep_Trfase_small"/>
</dbReference>
<dbReference type="GO" id="GO:0018826">
    <property type="term" value="F:methionine gamma-lyase activity"/>
    <property type="evidence" value="ECO:0007669"/>
    <property type="project" value="UniProtKB-EC"/>
</dbReference>
<dbReference type="EC" id="4.4.1.2" evidence="5"/>
<dbReference type="GO" id="GO:0019346">
    <property type="term" value="P:transsulfuration"/>
    <property type="evidence" value="ECO:0007669"/>
    <property type="project" value="InterPro"/>
</dbReference>
<accession>A0A9D2Q460</accession>
<dbReference type="PANTHER" id="PTHR43797">
    <property type="entry name" value="HOMOCYSTEINE/CYSTEINE SYNTHASE"/>
    <property type="match status" value="1"/>
</dbReference>
<dbReference type="Proteomes" id="UP000823854">
    <property type="component" value="Unassembled WGS sequence"/>
</dbReference>
<dbReference type="GO" id="GO:0008483">
    <property type="term" value="F:transaminase activity"/>
    <property type="evidence" value="ECO:0007669"/>
    <property type="project" value="UniProtKB-KW"/>
</dbReference>
<evidence type="ECO:0000256" key="11">
    <source>
        <dbReference type="SAM" id="MobiDB-lite"/>
    </source>
</evidence>
<dbReference type="InterPro" id="IPR015424">
    <property type="entry name" value="PyrdxlP-dep_Trfase"/>
</dbReference>
<dbReference type="Pfam" id="PF01053">
    <property type="entry name" value="Cys_Met_Meta_PP"/>
    <property type="match status" value="1"/>
</dbReference>
<dbReference type="GO" id="GO:0030170">
    <property type="term" value="F:pyridoxal phosphate binding"/>
    <property type="evidence" value="ECO:0007669"/>
    <property type="project" value="InterPro"/>
</dbReference>
<dbReference type="FunFam" id="3.40.640.10:FF:000046">
    <property type="entry name" value="Cystathionine gamma-lyase"/>
    <property type="match status" value="1"/>
</dbReference>
<comment type="catalytic activity">
    <reaction evidence="7">
        <text>L-homocysteine + H2O = 2-oxobutanoate + hydrogen sulfide + NH4(+) + H(+)</text>
        <dbReference type="Rhea" id="RHEA:14501"/>
        <dbReference type="ChEBI" id="CHEBI:15377"/>
        <dbReference type="ChEBI" id="CHEBI:15378"/>
        <dbReference type="ChEBI" id="CHEBI:16763"/>
        <dbReference type="ChEBI" id="CHEBI:28938"/>
        <dbReference type="ChEBI" id="CHEBI:29919"/>
        <dbReference type="ChEBI" id="CHEBI:58199"/>
        <dbReference type="EC" id="4.4.1.2"/>
    </reaction>
    <physiologicalReaction direction="left-to-right" evidence="7">
        <dbReference type="Rhea" id="RHEA:14502"/>
    </physiologicalReaction>
</comment>
<keyword evidence="3" id="KW-0808">Transferase</keyword>
<evidence type="ECO:0000256" key="10">
    <source>
        <dbReference type="RuleBase" id="RU362118"/>
    </source>
</evidence>
<dbReference type="GO" id="GO:0006535">
    <property type="term" value="P:cysteine biosynthetic process from serine"/>
    <property type="evidence" value="ECO:0007669"/>
    <property type="project" value="TreeGrafter"/>
</dbReference>
<dbReference type="Gene3D" id="3.90.1150.10">
    <property type="entry name" value="Aspartate Aminotransferase, domain 1"/>
    <property type="match status" value="1"/>
</dbReference>
<evidence type="ECO:0000256" key="9">
    <source>
        <dbReference type="PIRSR" id="PIRSR001434-2"/>
    </source>
</evidence>
<comment type="caution">
    <text evidence="12">The sequence shown here is derived from an EMBL/GenBank/DDBJ whole genome shotgun (WGS) entry which is preliminary data.</text>
</comment>
<gene>
    <name evidence="12" type="ORF">H9932_12915</name>
</gene>
<dbReference type="GO" id="GO:0005737">
    <property type="term" value="C:cytoplasm"/>
    <property type="evidence" value="ECO:0007669"/>
    <property type="project" value="TreeGrafter"/>
</dbReference>
<reference evidence="12" key="1">
    <citation type="journal article" date="2021" name="PeerJ">
        <title>Extensive microbial diversity within the chicken gut microbiome revealed by metagenomics and culture.</title>
        <authorList>
            <person name="Gilroy R."/>
            <person name="Ravi A."/>
            <person name="Getino M."/>
            <person name="Pursley I."/>
            <person name="Horton D.L."/>
            <person name="Alikhan N.F."/>
            <person name="Baker D."/>
            <person name="Gharbi K."/>
            <person name="Hall N."/>
            <person name="Watson M."/>
            <person name="Adriaenssens E.M."/>
            <person name="Foster-Nyarko E."/>
            <person name="Jarju S."/>
            <person name="Secka A."/>
            <person name="Antonio M."/>
            <person name="Oren A."/>
            <person name="Chaudhuri R.R."/>
            <person name="La Ragione R."/>
            <person name="Hildebrand F."/>
            <person name="Pallen M.J."/>
        </authorList>
    </citation>
    <scope>NUCLEOTIDE SEQUENCE</scope>
    <source>
        <strain evidence="12">CHK130-7132</strain>
    </source>
</reference>
<dbReference type="PANTHER" id="PTHR43797:SF2">
    <property type="entry name" value="HOMOCYSTEINE_CYSTEINE SYNTHASE"/>
    <property type="match status" value="1"/>
</dbReference>
<reference evidence="12" key="2">
    <citation type="submission" date="2021-04" db="EMBL/GenBank/DDBJ databases">
        <authorList>
            <person name="Gilroy R."/>
        </authorList>
    </citation>
    <scope>NUCLEOTIDE SEQUENCE</scope>
    <source>
        <strain evidence="12">CHK130-7132</strain>
    </source>
</reference>
<dbReference type="AlphaFoldDB" id="A0A9D2Q460"/>
<evidence type="ECO:0000313" key="12">
    <source>
        <dbReference type="EMBL" id="HJC70560.1"/>
    </source>
</evidence>
<evidence type="ECO:0000313" key="13">
    <source>
        <dbReference type="Proteomes" id="UP000823854"/>
    </source>
</evidence>
<evidence type="ECO:0000256" key="3">
    <source>
        <dbReference type="ARBA" id="ARBA00022679"/>
    </source>
</evidence>
<comment type="cofactor">
    <cofactor evidence="1 10">
        <name>pyridoxal 5'-phosphate</name>
        <dbReference type="ChEBI" id="CHEBI:597326"/>
    </cofactor>
</comment>
<dbReference type="GO" id="GO:0047982">
    <property type="term" value="F:homocysteine desulfhydrase activity"/>
    <property type="evidence" value="ECO:0007669"/>
    <property type="project" value="UniProtKB-EC"/>
</dbReference>
<name>A0A9D2Q460_9MICO</name>
<proteinExistence type="inferred from homology"/>
<dbReference type="InterPro" id="IPR015421">
    <property type="entry name" value="PyrdxlP-dep_Trfase_major"/>
</dbReference>
<sequence length="475" mass="50083">MTPRPIPLRPDDAAQPVPDDGGDGDGSAASREAPAGLATRQVHAGYTPGIAQNTVAVPVYQSVAYRFDSFAAARETFALSRPGNIYSRNGNPTNAVLERRVNDLEGGAGALALGSGQAAVAVALLTLVAAAGPGPHHVVASNKLYGGTSDLLGDTFADLGIDVTFVDPLDVDAWSSALRGNTRAVFLESIGNPVLTVPDLRAIADVAHAAQIPVVVDNTMATPVLLRPLEHGADIVVHSATKYLGGHGTAIAGVIVDGGTFEFDARPERWPRLTRSYERFGCLVFTEAFDGAEGRTPYLVLARAKCVHDLGPTLSSTSASQILLGLETLELRVRRQTRTALELARFLAEQPQVARVHHPGLPGHPEHERIRRLLPDGTGSVFSFDLAGGLEEVETLIDSLELFALAANIGDVRSLVVHPATMTHSRLDAAGRAAAGIDHTTIRLSIGVEDPADLRADLARALQAVTARHHDIVAD</sequence>
<evidence type="ECO:0000256" key="2">
    <source>
        <dbReference type="ARBA" id="ARBA00009077"/>
    </source>
</evidence>
<evidence type="ECO:0000256" key="7">
    <source>
        <dbReference type="ARBA" id="ARBA00048780"/>
    </source>
</evidence>
<comment type="similarity">
    <text evidence="2 10">Belongs to the trans-sulfuration enzymes family.</text>
</comment>
<dbReference type="GO" id="GO:0071269">
    <property type="term" value="P:L-homocysteine biosynthetic process"/>
    <property type="evidence" value="ECO:0007669"/>
    <property type="project" value="TreeGrafter"/>
</dbReference>
<feature type="modified residue" description="N6-(pyridoxal phosphate)lysine" evidence="9">
    <location>
        <position position="242"/>
    </location>
</feature>
<dbReference type="EMBL" id="DWWC01000270">
    <property type="protein sequence ID" value="HJC70560.1"/>
    <property type="molecule type" value="Genomic_DNA"/>
</dbReference>
<keyword evidence="4 9" id="KW-0663">Pyridoxal phosphate</keyword>
<dbReference type="InterPro" id="IPR000277">
    <property type="entry name" value="Cys/Met-Metab_PyrdxlP-dep_enz"/>
</dbReference>
<feature type="region of interest" description="Disordered" evidence="11">
    <location>
        <begin position="1"/>
        <end position="35"/>
    </location>
</feature>
<dbReference type="CDD" id="cd00614">
    <property type="entry name" value="CGS_like"/>
    <property type="match status" value="1"/>
</dbReference>
<dbReference type="PROSITE" id="PS00868">
    <property type="entry name" value="CYS_MET_METAB_PP"/>
    <property type="match status" value="1"/>
</dbReference>
<organism evidence="12 13">
    <name type="scientific">Candidatus Brachybacterium intestinipullorum</name>
    <dbReference type="NCBI Taxonomy" id="2838512"/>
    <lineage>
        <taxon>Bacteria</taxon>
        <taxon>Bacillati</taxon>
        <taxon>Actinomycetota</taxon>
        <taxon>Actinomycetes</taxon>
        <taxon>Micrococcales</taxon>
        <taxon>Dermabacteraceae</taxon>
        <taxon>Brachybacterium</taxon>
    </lineage>
</organism>
<evidence type="ECO:0000256" key="6">
    <source>
        <dbReference type="ARBA" id="ARBA00047199"/>
    </source>
</evidence>
<comment type="catalytic activity">
    <reaction evidence="8">
        <text>L-methionine + H2O = methanethiol + 2-oxobutanoate + NH4(+)</text>
        <dbReference type="Rhea" id="RHEA:23800"/>
        <dbReference type="ChEBI" id="CHEBI:15377"/>
        <dbReference type="ChEBI" id="CHEBI:16007"/>
        <dbReference type="ChEBI" id="CHEBI:16763"/>
        <dbReference type="ChEBI" id="CHEBI:28938"/>
        <dbReference type="ChEBI" id="CHEBI:57844"/>
        <dbReference type="EC" id="4.4.1.11"/>
    </reaction>
    <physiologicalReaction direction="left-to-right" evidence="8">
        <dbReference type="Rhea" id="RHEA:23801"/>
    </physiologicalReaction>
</comment>
<dbReference type="InterPro" id="IPR054542">
    <property type="entry name" value="Cys_met_metab_PP"/>
</dbReference>
<evidence type="ECO:0000256" key="8">
    <source>
        <dbReference type="ARBA" id="ARBA00052699"/>
    </source>
</evidence>
<dbReference type="Gene3D" id="3.40.640.10">
    <property type="entry name" value="Type I PLP-dependent aspartate aminotransferase-like (Major domain)"/>
    <property type="match status" value="1"/>
</dbReference>
<dbReference type="PIRSF" id="PIRSF001434">
    <property type="entry name" value="CGS"/>
    <property type="match status" value="1"/>
</dbReference>
<dbReference type="SUPFAM" id="SSF53383">
    <property type="entry name" value="PLP-dependent transferases"/>
    <property type="match status" value="1"/>
</dbReference>
<evidence type="ECO:0000256" key="1">
    <source>
        <dbReference type="ARBA" id="ARBA00001933"/>
    </source>
</evidence>
<evidence type="ECO:0000256" key="5">
    <source>
        <dbReference type="ARBA" id="ARBA00047175"/>
    </source>
</evidence>
<evidence type="ECO:0000256" key="4">
    <source>
        <dbReference type="ARBA" id="ARBA00022898"/>
    </source>
</evidence>
<dbReference type="GO" id="GO:0003961">
    <property type="term" value="F:O-acetylhomoserine aminocarboxypropyltransferase activity"/>
    <property type="evidence" value="ECO:0007669"/>
    <property type="project" value="TreeGrafter"/>
</dbReference>
<keyword evidence="12" id="KW-0032">Aminotransferase</keyword>
<dbReference type="GO" id="GO:0004124">
    <property type="term" value="F:cysteine synthase activity"/>
    <property type="evidence" value="ECO:0007669"/>
    <property type="project" value="TreeGrafter"/>
</dbReference>
<protein>
    <recommendedName>
        <fullName evidence="5">homocysteine desulfhydrase</fullName>
        <ecNumber evidence="5">4.4.1.2</ecNumber>
    </recommendedName>
    <alternativeName>
        <fullName evidence="6">Homocysteine desulfhydrase</fullName>
    </alternativeName>
</protein>
<dbReference type="InterPro" id="IPR006235">
    <property type="entry name" value="OAc-hSer/O-AcSer_sulfhydrylase"/>
</dbReference>